<reference evidence="1" key="1">
    <citation type="submission" date="2018-05" db="EMBL/GenBank/DDBJ databases">
        <authorList>
            <person name="Lanie J.A."/>
            <person name="Ng W.-L."/>
            <person name="Kazmierczak K.M."/>
            <person name="Andrzejewski T.M."/>
            <person name="Davidsen T.M."/>
            <person name="Wayne K.J."/>
            <person name="Tettelin H."/>
            <person name="Glass J.I."/>
            <person name="Rusch D."/>
            <person name="Podicherti R."/>
            <person name="Tsui H.-C.T."/>
            <person name="Winkler M.E."/>
        </authorList>
    </citation>
    <scope>NUCLEOTIDE SEQUENCE</scope>
</reference>
<accession>A0A382UV67</accession>
<dbReference type="EMBL" id="UINC01146757">
    <property type="protein sequence ID" value="SVD37675.1"/>
    <property type="molecule type" value="Genomic_DNA"/>
</dbReference>
<evidence type="ECO:0000313" key="1">
    <source>
        <dbReference type="EMBL" id="SVD37675.1"/>
    </source>
</evidence>
<gene>
    <name evidence="1" type="ORF">METZ01_LOCUS390529</name>
</gene>
<dbReference type="InterPro" id="IPR011051">
    <property type="entry name" value="RmlC_Cupin_sf"/>
</dbReference>
<proteinExistence type="predicted"/>
<dbReference type="AlphaFoldDB" id="A0A382UV67"/>
<organism evidence="1">
    <name type="scientific">marine metagenome</name>
    <dbReference type="NCBI Taxonomy" id="408172"/>
    <lineage>
        <taxon>unclassified sequences</taxon>
        <taxon>metagenomes</taxon>
        <taxon>ecological metagenomes</taxon>
    </lineage>
</organism>
<sequence length="74" mass="8195">MFVEGEGVYFELHEDGSETPVPVTPGTSLYIPKGTPHTFIPMADCKMIALITKKWNECDTPIISADEKIRNGNL</sequence>
<dbReference type="Gene3D" id="2.60.120.10">
    <property type="entry name" value="Jelly Rolls"/>
    <property type="match status" value="1"/>
</dbReference>
<name>A0A382UV67_9ZZZZ</name>
<protein>
    <recommendedName>
        <fullName evidence="2">Cupin 2 conserved barrel domain-containing protein</fullName>
    </recommendedName>
</protein>
<dbReference type="InterPro" id="IPR014710">
    <property type="entry name" value="RmlC-like_jellyroll"/>
</dbReference>
<evidence type="ECO:0008006" key="2">
    <source>
        <dbReference type="Google" id="ProtNLM"/>
    </source>
</evidence>
<dbReference type="SUPFAM" id="SSF51182">
    <property type="entry name" value="RmlC-like cupins"/>
    <property type="match status" value="1"/>
</dbReference>